<dbReference type="AlphaFoldDB" id="A0AAP4F1B5"/>
<keyword evidence="2" id="KW-0472">Membrane</keyword>
<dbReference type="Proteomes" id="UP001300383">
    <property type="component" value="Unassembled WGS sequence"/>
</dbReference>
<evidence type="ECO:0000256" key="2">
    <source>
        <dbReference type="SAM" id="Phobius"/>
    </source>
</evidence>
<gene>
    <name evidence="4" type="ORF">QJ036_13740</name>
</gene>
<keyword evidence="2" id="KW-1133">Transmembrane helix</keyword>
<keyword evidence="5" id="KW-1185">Reference proteome</keyword>
<accession>A0AAP4F1B5</accession>
<feature type="transmembrane region" description="Helical" evidence="2">
    <location>
        <begin position="183"/>
        <end position="204"/>
    </location>
</feature>
<dbReference type="PANTHER" id="PTHR12715">
    <property type="entry name" value="TRANSPORTER, DRUG/METABOLITE EXPORTER FAMILY"/>
    <property type="match status" value="1"/>
</dbReference>
<feature type="transmembrane region" description="Helical" evidence="2">
    <location>
        <begin position="247"/>
        <end position="265"/>
    </location>
</feature>
<evidence type="ECO:0000256" key="1">
    <source>
        <dbReference type="ARBA" id="ARBA00007362"/>
    </source>
</evidence>
<dbReference type="PANTHER" id="PTHR12715:SF4">
    <property type="entry name" value="EAMA DOMAIN-CONTAINING PROTEIN"/>
    <property type="match status" value="1"/>
</dbReference>
<feature type="transmembrane region" description="Helical" evidence="2">
    <location>
        <begin position="45"/>
        <end position="63"/>
    </location>
</feature>
<dbReference type="GO" id="GO:0016020">
    <property type="term" value="C:membrane"/>
    <property type="evidence" value="ECO:0007669"/>
    <property type="project" value="InterPro"/>
</dbReference>
<dbReference type="Pfam" id="PF00892">
    <property type="entry name" value="EamA"/>
    <property type="match status" value="2"/>
</dbReference>
<dbReference type="InterPro" id="IPR052756">
    <property type="entry name" value="Alkyne_AA_exporter"/>
</dbReference>
<evidence type="ECO:0000313" key="4">
    <source>
        <dbReference type="EMBL" id="MDI9243508.1"/>
    </source>
</evidence>
<sequence length="298" mass="32506">MEEKNKEKNSNVYMIYAGITTVIWATAVLFTQYAQESFASQSIGVLRYLFASLVLLIIMAVRRIGPPKLKDVPKFLLSGFLGFTCYVTAFNLSVQTINAATCSVIGQIIPILTAVLSCVLLHEKIPLKGWIAISMAFAGILVLTLWNGALSINPGVLWMILAAVSLSFYNLTQRMFVRDYTPFQTTAYSIFGGTLFLLVFLPGAIPEMAHASASSWGSVIYLGVFGGALAYVFWTKAFSLAERTSDVANFMFAQPLLASLIGFIFKGEVPGIETILGGILILGGMFLFQAGNRKKEKS</sequence>
<evidence type="ECO:0000313" key="5">
    <source>
        <dbReference type="Proteomes" id="UP001300383"/>
    </source>
</evidence>
<dbReference type="EMBL" id="JASGBQ010000037">
    <property type="protein sequence ID" value="MDI9243508.1"/>
    <property type="molecule type" value="Genomic_DNA"/>
</dbReference>
<name>A0AAP4F1B5_9FIRM</name>
<feature type="transmembrane region" description="Helical" evidence="2">
    <location>
        <begin position="271"/>
        <end position="288"/>
    </location>
</feature>
<feature type="transmembrane region" description="Helical" evidence="2">
    <location>
        <begin position="216"/>
        <end position="235"/>
    </location>
</feature>
<feature type="domain" description="EamA" evidence="3">
    <location>
        <begin position="154"/>
        <end position="287"/>
    </location>
</feature>
<feature type="transmembrane region" description="Helical" evidence="2">
    <location>
        <begin position="155"/>
        <end position="171"/>
    </location>
</feature>
<comment type="caution">
    <text evidence="4">The sequence shown here is derived from an EMBL/GenBank/DDBJ whole genome shotgun (WGS) entry which is preliminary data.</text>
</comment>
<evidence type="ECO:0000259" key="3">
    <source>
        <dbReference type="Pfam" id="PF00892"/>
    </source>
</evidence>
<protein>
    <submittedName>
        <fullName evidence="4">DMT family transporter</fullName>
    </submittedName>
</protein>
<keyword evidence="2" id="KW-0812">Transmembrane</keyword>
<comment type="similarity">
    <text evidence="1">Belongs to the EamA transporter family.</text>
</comment>
<feature type="transmembrane region" description="Helical" evidence="2">
    <location>
        <begin position="129"/>
        <end position="149"/>
    </location>
</feature>
<proteinExistence type="inferred from homology"/>
<feature type="domain" description="EamA" evidence="3">
    <location>
        <begin position="14"/>
        <end position="144"/>
    </location>
</feature>
<dbReference type="RefSeq" id="WP_283231916.1">
    <property type="nucleotide sequence ID" value="NZ_JASGBQ010000037.1"/>
</dbReference>
<feature type="transmembrane region" description="Helical" evidence="2">
    <location>
        <begin position="104"/>
        <end position="122"/>
    </location>
</feature>
<dbReference type="InterPro" id="IPR000620">
    <property type="entry name" value="EamA_dom"/>
</dbReference>
<organism evidence="4 5">
    <name type="scientific">Fusibacillus kribbianus</name>
    <dbReference type="NCBI Taxonomy" id="3044208"/>
    <lineage>
        <taxon>Bacteria</taxon>
        <taxon>Bacillati</taxon>
        <taxon>Bacillota</taxon>
        <taxon>Clostridia</taxon>
        <taxon>Lachnospirales</taxon>
        <taxon>Lachnospiraceae</taxon>
        <taxon>Fusibacillus</taxon>
    </lineage>
</organism>
<feature type="transmembrane region" description="Helical" evidence="2">
    <location>
        <begin position="75"/>
        <end position="92"/>
    </location>
</feature>
<feature type="transmembrane region" description="Helical" evidence="2">
    <location>
        <begin position="12"/>
        <end position="33"/>
    </location>
</feature>
<dbReference type="SUPFAM" id="SSF103481">
    <property type="entry name" value="Multidrug resistance efflux transporter EmrE"/>
    <property type="match status" value="2"/>
</dbReference>
<reference evidence="4 5" key="1">
    <citation type="submission" date="2023-05" db="EMBL/GenBank/DDBJ databases">
        <title>[ruminococcus] sp. nov., isolated from a pig farm feces dump.</title>
        <authorList>
            <person name="Chang Y.-H."/>
        </authorList>
    </citation>
    <scope>NUCLEOTIDE SEQUENCE [LARGE SCALE GENOMIC DNA]</scope>
    <source>
        <strain evidence="4 5">YH-rum2234</strain>
    </source>
</reference>
<dbReference type="InterPro" id="IPR037185">
    <property type="entry name" value="EmrE-like"/>
</dbReference>